<evidence type="ECO:0000259" key="2">
    <source>
        <dbReference type="Pfam" id="PF01977"/>
    </source>
</evidence>
<dbReference type="SUPFAM" id="SSF143968">
    <property type="entry name" value="UbiD C-terminal domain-like"/>
    <property type="match status" value="1"/>
</dbReference>
<dbReference type="PANTHER" id="PTHR30108:SF17">
    <property type="entry name" value="FERULIC ACID DECARBOXYLASE 1"/>
    <property type="match status" value="1"/>
</dbReference>
<feature type="binding site" evidence="1">
    <location>
        <position position="190"/>
    </location>
    <ligand>
        <name>Mn(2+)</name>
        <dbReference type="ChEBI" id="CHEBI:29035"/>
    </ligand>
</feature>
<comment type="subunit">
    <text evidence="1">Homodimer.</text>
</comment>
<dbReference type="GO" id="GO:0005829">
    <property type="term" value="C:cytosol"/>
    <property type="evidence" value="ECO:0007669"/>
    <property type="project" value="TreeGrafter"/>
</dbReference>
<keyword evidence="1" id="KW-0210">Decarboxylase</keyword>
<comment type="catalytic activity">
    <reaction evidence="1">
        <text>pyrrole-2-carboxylate + H(+) = 1H-pyrrole + CO2</text>
        <dbReference type="Rhea" id="RHEA:31375"/>
        <dbReference type="ChEBI" id="CHEBI:15378"/>
        <dbReference type="ChEBI" id="CHEBI:16526"/>
        <dbReference type="ChEBI" id="CHEBI:19203"/>
        <dbReference type="ChEBI" id="CHEBI:27660"/>
        <dbReference type="EC" id="4.1.1.93"/>
    </reaction>
</comment>
<feature type="binding site" evidence="1">
    <location>
        <position position="231"/>
    </location>
    <ligand>
        <name>prenylated FMN</name>
        <dbReference type="ChEBI" id="CHEBI:87746"/>
    </ligand>
</feature>
<accession>R8YSR0</accession>
<dbReference type="PANTHER" id="PTHR30108">
    <property type="entry name" value="3-OCTAPRENYL-4-HYDROXYBENZOATE CARBOXY-LYASE-RELATED"/>
    <property type="match status" value="1"/>
</dbReference>
<dbReference type="InterPro" id="IPR049383">
    <property type="entry name" value="UbiD-like_N"/>
</dbReference>
<dbReference type="HAMAP" id="MF_01983">
    <property type="entry name" value="UbiD_FDC"/>
    <property type="match status" value="1"/>
</dbReference>
<dbReference type="AlphaFoldDB" id="R8YSR0"/>
<dbReference type="GO" id="GO:0008694">
    <property type="term" value="F:4-hydroxy-3-polyprenylbenzoate decarboxylase activity"/>
    <property type="evidence" value="ECO:0007669"/>
    <property type="project" value="TreeGrafter"/>
</dbReference>
<organism evidence="5 6">
    <name type="scientific">Acinetobacter pittii ANC 4050</name>
    <dbReference type="NCBI Taxonomy" id="1217691"/>
    <lineage>
        <taxon>Bacteria</taxon>
        <taxon>Pseudomonadati</taxon>
        <taxon>Pseudomonadota</taxon>
        <taxon>Gammaproteobacteria</taxon>
        <taxon>Moraxellales</taxon>
        <taxon>Moraxellaceae</taxon>
        <taxon>Acinetobacter</taxon>
        <taxon>Acinetobacter calcoaceticus/baumannii complex</taxon>
    </lineage>
</organism>
<feature type="binding site" evidence="1">
    <location>
        <position position="388"/>
    </location>
    <ligand>
        <name>prenylated FMN</name>
        <dbReference type="ChEBI" id="CHEBI:87746"/>
    </ligand>
</feature>
<comment type="catalytic activity">
    <reaction evidence="1">
        <text>pyrrole-2-carboxylate + H2O = 1H-pyrrole + hydrogencarbonate</text>
        <dbReference type="Rhea" id="RHEA:31379"/>
        <dbReference type="ChEBI" id="CHEBI:15377"/>
        <dbReference type="ChEBI" id="CHEBI:17544"/>
        <dbReference type="ChEBI" id="CHEBI:19203"/>
        <dbReference type="ChEBI" id="CHEBI:27660"/>
        <dbReference type="EC" id="4.1.1.93"/>
    </reaction>
</comment>
<gene>
    <name evidence="5" type="ORF">F931_00848</name>
</gene>
<sequence length="495" mass="54862">MNLLEAALDFRKFLEELALRKDLVEIHQEVSAHLEVAAITRRVYEEKLPAPLFCNIHEGMAGAKILGAPAGMVATPGKEYSRLALHFGLPSDSTPKDIVNKIRAAVKADPVEPEYCTTGPVKENIWLGDEVDLEQFPVPLLHEKDGGRYFGTYGFHVVQSPDGKWNSWGIGRLMLVDRNRLTGPAISTQHIGIVREMWRQQGKPTPWAMVLGAPPAAVAVAGMPLPAGVSEPDYIGALLGKSIPLIKTETNNLWVPAHAEIILEGEISLTEKALEGPMGEYHGYQHHQGNEQPIFHVKAVTFRNNPILPICVAGTPPEENHTIWGTMISAQLLEITQKAGLPVDFVWCSYEAATCWAVISIDTAKLALMETNATDFVELIANVVFNSHPGYLIPKLILVSNDIDITNINEVVWALATRSHPKNDHFIFPNVREFPMVPYLSAEDKKKGCGGKAVINCLFPEQFKGQIRAETASFKYSYPQHIKDKVVEHWESYGY</sequence>
<feature type="binding site" evidence="1">
    <location>
        <position position="231"/>
    </location>
    <ligand>
        <name>Mn(2+)</name>
        <dbReference type="ChEBI" id="CHEBI:29035"/>
    </ligand>
</feature>
<name>R8YSR0_ACIPI</name>
<keyword evidence="1" id="KW-0464">Manganese</keyword>
<dbReference type="RefSeq" id="WP_016140918.1">
    <property type="nucleotide sequence ID" value="NZ_KB976987.1"/>
</dbReference>
<keyword evidence="1" id="KW-0479">Metal-binding</keyword>
<dbReference type="Pfam" id="PF01977">
    <property type="entry name" value="UbiD"/>
    <property type="match status" value="1"/>
</dbReference>
<dbReference type="NCBIfam" id="TIGR00148">
    <property type="entry name" value="UbiD family decarboxylase"/>
    <property type="match status" value="1"/>
</dbReference>
<dbReference type="InterPro" id="IPR002830">
    <property type="entry name" value="UbiD"/>
</dbReference>
<feature type="binding site" evidence="1">
    <location>
        <position position="172"/>
    </location>
    <ligand>
        <name>prenylated FMN</name>
        <dbReference type="ChEBI" id="CHEBI:87746"/>
    </ligand>
</feature>
<feature type="active site" description="Proton donor" evidence="1">
    <location>
        <position position="280"/>
    </location>
</feature>
<dbReference type="GO" id="GO:0034941">
    <property type="term" value="F:pyrrole-2-carboxylate decarboxylase activity"/>
    <property type="evidence" value="ECO:0007669"/>
    <property type="project" value="UniProtKB-EC"/>
</dbReference>
<evidence type="ECO:0000313" key="6">
    <source>
        <dbReference type="Proteomes" id="UP000014024"/>
    </source>
</evidence>
<evidence type="ECO:0000259" key="3">
    <source>
        <dbReference type="Pfam" id="PF20695"/>
    </source>
</evidence>
<dbReference type="GO" id="GO:0046872">
    <property type="term" value="F:metal ion binding"/>
    <property type="evidence" value="ECO:0007669"/>
    <property type="project" value="UniProtKB-KW"/>
</dbReference>
<feature type="binding site" evidence="1">
    <location>
        <position position="190"/>
    </location>
    <ligand>
        <name>prenylated FMN</name>
        <dbReference type="ChEBI" id="CHEBI:87746"/>
    </ligand>
</feature>
<evidence type="ECO:0000256" key="1">
    <source>
        <dbReference type="HAMAP-Rule" id="MF_01983"/>
    </source>
</evidence>
<keyword evidence="1" id="KW-0285">Flavoprotein</keyword>
<keyword evidence="1" id="KW-0456">Lyase</keyword>
<feature type="binding site" evidence="1">
    <location>
        <position position="223"/>
    </location>
    <ligand>
        <name>K(+)</name>
        <dbReference type="ChEBI" id="CHEBI:29103"/>
    </ligand>
</feature>
<comment type="similarity">
    <text evidence="1">Belongs to the UbiD family. UbiD-like/FDC subfamily.</text>
</comment>
<feature type="domain" description="3-octaprenyl-4-hydroxybenzoate carboxy-lyase-like N-terminal" evidence="3">
    <location>
        <begin position="14"/>
        <end position="101"/>
    </location>
</feature>
<feature type="domain" description="3-octaprenyl-4-hydroxybenzoate carboxy-lyase-like C-terminal" evidence="4">
    <location>
        <begin position="321"/>
        <end position="457"/>
    </location>
</feature>
<dbReference type="HOGENOM" id="CLU_023348_0_0_6"/>
<feature type="binding site" evidence="1">
    <location>
        <position position="168"/>
    </location>
    <ligand>
        <name>K(+)</name>
        <dbReference type="ChEBI" id="CHEBI:29103"/>
    </ligand>
</feature>
<feature type="binding site" evidence="1">
    <location>
        <position position="189"/>
    </location>
    <ligand>
        <name>prenylated FMN</name>
        <dbReference type="ChEBI" id="CHEBI:87746"/>
    </ligand>
</feature>
<comment type="cofactor">
    <cofactor evidence="1">
        <name>Mn(2+)</name>
        <dbReference type="ChEBI" id="CHEBI:29035"/>
    </cofactor>
    <text evidence="1">Binds 1 Mn(2+) per subunit.</text>
</comment>
<dbReference type="Gene3D" id="3.40.1670.10">
    <property type="entry name" value="UbiD C-terminal domain-like"/>
    <property type="match status" value="1"/>
</dbReference>
<keyword evidence="1" id="KW-0058">Aromatic hydrocarbons catabolism</keyword>
<keyword evidence="1" id="KW-0630">Potassium</keyword>
<comment type="cofactor">
    <cofactor evidence="1">
        <name>K(+)</name>
        <dbReference type="ChEBI" id="CHEBI:29103"/>
    </cofactor>
    <text evidence="1">Binds 1 K(+) per subunit.</text>
</comment>
<keyword evidence="1" id="KW-0288">FMN</keyword>
<feature type="binding site" evidence="1">
    <location>
        <position position="221"/>
    </location>
    <ligand>
        <name>K(+)</name>
        <dbReference type="ChEBI" id="CHEBI:29103"/>
    </ligand>
</feature>
<feature type="binding site" evidence="1">
    <location>
        <position position="231"/>
    </location>
    <ligand>
        <name>K(+)</name>
        <dbReference type="ChEBI" id="CHEBI:29103"/>
    </ligand>
</feature>
<dbReference type="GO" id="GO:0006744">
    <property type="term" value="P:ubiquinone biosynthetic process"/>
    <property type="evidence" value="ECO:0007669"/>
    <property type="project" value="TreeGrafter"/>
</dbReference>
<dbReference type="EMBL" id="APQM01000003">
    <property type="protein sequence ID" value="EOQ70557.1"/>
    <property type="molecule type" value="Genomic_DNA"/>
</dbReference>
<dbReference type="Pfam" id="PF20695">
    <property type="entry name" value="UbiD_N"/>
    <property type="match status" value="1"/>
</dbReference>
<evidence type="ECO:0000313" key="5">
    <source>
        <dbReference type="EMBL" id="EOQ70557.1"/>
    </source>
</evidence>
<dbReference type="InterPro" id="IPR048304">
    <property type="entry name" value="UbiD_Rift_dom"/>
</dbReference>
<dbReference type="OrthoDB" id="9809841at2"/>
<protein>
    <recommendedName>
        <fullName evidence="1">Pyrrole-2-carboxylic acid decarboxylase</fullName>
        <shortName evidence="1">P2C decarboxylase</shortName>
        <ecNumber evidence="1">4.1.1.93</ecNumber>
    </recommendedName>
</protein>
<dbReference type="InterPro" id="IPR032903">
    <property type="entry name" value="FDC-like"/>
</dbReference>
<dbReference type="EC" id="4.1.1.93" evidence="1"/>
<dbReference type="Pfam" id="PF20696">
    <property type="entry name" value="UbiD_C"/>
    <property type="match status" value="1"/>
</dbReference>
<feature type="domain" description="3-octaprenyl-4-hydroxybenzoate carboxy-lyase-like Rift-related" evidence="2">
    <location>
        <begin position="118"/>
        <end position="316"/>
    </location>
</feature>
<dbReference type="PATRIC" id="fig|1217691.3.peg.838"/>
<dbReference type="Proteomes" id="UP000014024">
    <property type="component" value="Unassembled WGS sequence"/>
</dbReference>
<dbReference type="InterPro" id="IPR049381">
    <property type="entry name" value="UbiD-like_C"/>
</dbReference>
<comment type="function">
    <text evidence="1">Catalyzes the prenyl-FMN-dependent decarboxylation of pyrrole-2-carboxylate (P2C). Can also catalyze the carboxylation of pyrrole in the presence of elevated concentrations of CO(2) or bicarbonate.</text>
</comment>
<proteinExistence type="inferred from homology"/>
<dbReference type="Gene3D" id="1.20.5.4570">
    <property type="match status" value="1"/>
</dbReference>
<comment type="caution">
    <text evidence="1">Lacks conserved residue(s) required for the propagation of feature annotation.</text>
</comment>
<comment type="caution">
    <text evidence="5">The sequence shown here is derived from an EMBL/GenBank/DDBJ whole genome shotgun (WGS) entry which is preliminary data.</text>
</comment>
<comment type="cofactor">
    <cofactor evidence="1">
        <name>prenylated FMN</name>
        <dbReference type="ChEBI" id="CHEBI:87746"/>
    </cofactor>
    <text evidence="1">Binds 1 prenylated FMN per subunit.</text>
</comment>
<evidence type="ECO:0000259" key="4">
    <source>
        <dbReference type="Pfam" id="PF20696"/>
    </source>
</evidence>
<reference evidence="5 6" key="1">
    <citation type="submission" date="2013-02" db="EMBL/GenBank/DDBJ databases">
        <title>The Genome Sequence of Acinetobacter sp. ANC 4050.</title>
        <authorList>
            <consortium name="The Broad Institute Genome Sequencing Platform"/>
            <consortium name="The Broad Institute Genome Sequencing Center for Infectious Disease"/>
            <person name="Cerqueira G."/>
            <person name="Feldgarden M."/>
            <person name="Courvalin P."/>
            <person name="Perichon B."/>
            <person name="Grillot-Courvalin C."/>
            <person name="Clermont D."/>
            <person name="Rocha E."/>
            <person name="Yoon E.-J."/>
            <person name="Nemec A."/>
            <person name="Walker B."/>
            <person name="Young S.K."/>
            <person name="Zeng Q."/>
            <person name="Gargeya S."/>
            <person name="Fitzgerald M."/>
            <person name="Haas B."/>
            <person name="Abouelleil A."/>
            <person name="Alvarado L."/>
            <person name="Arachchi H.M."/>
            <person name="Berlin A.M."/>
            <person name="Chapman S.B."/>
            <person name="Dewar J."/>
            <person name="Goldberg J."/>
            <person name="Griggs A."/>
            <person name="Gujja S."/>
            <person name="Hansen M."/>
            <person name="Howarth C."/>
            <person name="Imamovic A."/>
            <person name="Larimer J."/>
            <person name="McCowan C."/>
            <person name="Murphy C."/>
            <person name="Neiman D."/>
            <person name="Pearson M."/>
            <person name="Priest M."/>
            <person name="Roberts A."/>
            <person name="Saif S."/>
            <person name="Shea T."/>
            <person name="Sisk P."/>
            <person name="Sykes S."/>
            <person name="Wortman J."/>
            <person name="Nusbaum C."/>
            <person name="Birren B."/>
        </authorList>
    </citation>
    <scope>NUCLEOTIDE SEQUENCE [LARGE SCALE GENOMIC DNA]</scope>
    <source>
        <strain evidence="5 6">ANC 4050</strain>
    </source>
</reference>
<dbReference type="SUPFAM" id="SSF50475">
    <property type="entry name" value="FMN-binding split barrel"/>
    <property type="match status" value="1"/>
</dbReference>